<dbReference type="SUPFAM" id="SSF47175">
    <property type="entry name" value="Cytochromes"/>
    <property type="match status" value="1"/>
</dbReference>
<evidence type="ECO:0000256" key="1">
    <source>
        <dbReference type="ARBA" id="ARBA00022448"/>
    </source>
</evidence>
<dbReference type="InterPro" id="IPR010980">
    <property type="entry name" value="Cyt_c/b562"/>
</dbReference>
<proteinExistence type="predicted"/>
<comment type="caution">
    <text evidence="7">The sequence shown here is derived from an EMBL/GenBank/DDBJ whole genome shotgun (WGS) entry which is preliminary data.</text>
</comment>
<name>A0ABT7AHQ6_9HYPH</name>
<dbReference type="Pfam" id="PF01322">
    <property type="entry name" value="Cytochrom_C_2"/>
    <property type="match status" value="1"/>
</dbReference>
<keyword evidence="1" id="KW-0813">Transport</keyword>
<evidence type="ECO:0000256" key="5">
    <source>
        <dbReference type="ARBA" id="ARBA00023004"/>
    </source>
</evidence>
<keyword evidence="5" id="KW-0408">Iron</keyword>
<accession>A0ABT7AHQ6</accession>
<keyword evidence="4" id="KW-0249">Electron transport</keyword>
<evidence type="ECO:0000256" key="4">
    <source>
        <dbReference type="ARBA" id="ARBA00022982"/>
    </source>
</evidence>
<keyword evidence="3" id="KW-0479">Metal-binding</keyword>
<dbReference type="PROSITE" id="PS51009">
    <property type="entry name" value="CYTCII"/>
    <property type="match status" value="1"/>
</dbReference>
<dbReference type="RefSeq" id="WP_283740504.1">
    <property type="nucleotide sequence ID" value="NZ_JASJEV010000005.1"/>
</dbReference>
<organism evidence="7 8">
    <name type="scientific">Chelatococcus albus</name>
    <dbReference type="NCBI Taxonomy" id="3047466"/>
    <lineage>
        <taxon>Bacteria</taxon>
        <taxon>Pseudomonadati</taxon>
        <taxon>Pseudomonadota</taxon>
        <taxon>Alphaproteobacteria</taxon>
        <taxon>Hyphomicrobiales</taxon>
        <taxon>Chelatococcaceae</taxon>
        <taxon>Chelatococcus</taxon>
    </lineage>
</organism>
<evidence type="ECO:0000313" key="7">
    <source>
        <dbReference type="EMBL" id="MDJ1158512.1"/>
    </source>
</evidence>
<sequence>MIRPVIVVAALALGVSAVVAANDPIAERKDTMKSVGAATKTGAAMAKGEMPFDSVKAQEIFKAYQQAAQKFPALFPDNTKTGGNTEAAAKIWEDKSGFTAAAAKFEKDAADAASKAADLDGFKAAFGAVTKNCSTCHESFRMKKS</sequence>
<keyword evidence="2" id="KW-0349">Heme</keyword>
<dbReference type="InterPro" id="IPR002321">
    <property type="entry name" value="Cyt_c_II"/>
</dbReference>
<feature type="signal peptide" evidence="6">
    <location>
        <begin position="1"/>
        <end position="20"/>
    </location>
</feature>
<protein>
    <submittedName>
        <fullName evidence="7">Cytochrome c</fullName>
    </submittedName>
</protein>
<dbReference type="Proteomes" id="UP001321492">
    <property type="component" value="Unassembled WGS sequence"/>
</dbReference>
<dbReference type="PIRSF" id="PIRSF000027">
    <property type="entry name" value="Cytc_c_prime"/>
    <property type="match status" value="1"/>
</dbReference>
<reference evidence="7 8" key="1">
    <citation type="submission" date="2023-05" db="EMBL/GenBank/DDBJ databases">
        <title>Chelatococcus sp. nov., a moderately thermophilic bacterium isolated from hot spring microbial mat.</title>
        <authorList>
            <person name="Hu C.-J."/>
            <person name="Li W.-J."/>
        </authorList>
    </citation>
    <scope>NUCLEOTIDE SEQUENCE [LARGE SCALE GENOMIC DNA]</scope>
    <source>
        <strain evidence="7 8">SYSU G07232</strain>
    </source>
</reference>
<dbReference type="EMBL" id="JASJEV010000005">
    <property type="protein sequence ID" value="MDJ1158512.1"/>
    <property type="molecule type" value="Genomic_DNA"/>
</dbReference>
<evidence type="ECO:0000256" key="2">
    <source>
        <dbReference type="ARBA" id="ARBA00022617"/>
    </source>
</evidence>
<gene>
    <name evidence="7" type="ORF">QNA08_09720</name>
</gene>
<keyword evidence="8" id="KW-1185">Reference proteome</keyword>
<evidence type="ECO:0000256" key="3">
    <source>
        <dbReference type="ARBA" id="ARBA00022723"/>
    </source>
</evidence>
<dbReference type="InterPro" id="IPR012127">
    <property type="entry name" value="Cyt_c_prime"/>
</dbReference>
<evidence type="ECO:0000256" key="6">
    <source>
        <dbReference type="SAM" id="SignalP"/>
    </source>
</evidence>
<keyword evidence="6" id="KW-0732">Signal</keyword>
<dbReference type="Gene3D" id="1.20.120.10">
    <property type="entry name" value="Cytochrome c/b562"/>
    <property type="match status" value="1"/>
</dbReference>
<evidence type="ECO:0000313" key="8">
    <source>
        <dbReference type="Proteomes" id="UP001321492"/>
    </source>
</evidence>
<feature type="chain" id="PRO_5047217090" evidence="6">
    <location>
        <begin position="21"/>
        <end position="145"/>
    </location>
</feature>